<protein>
    <submittedName>
        <fullName evidence="2">Uncharacterized protein</fullName>
    </submittedName>
</protein>
<sequence length="175" mass="19264">MFQNGIVFHLSLIMTISNLVASIIIFIKILSINKIASILGFIGVTFRSVGNFLVYFLLLHDTRILITGAPQLLEIVRDIFFGIGLILGVNISSSVFFRNSAEAVIKFYSQTQGNIKAIILEGIQAISYIPSYVNVGTNSIEAKFPKLTPKGDFMTILLDNGSSIDVRVNTYSNKP</sequence>
<feature type="transmembrane region" description="Helical" evidence="1">
    <location>
        <begin position="79"/>
        <end position="97"/>
    </location>
</feature>
<dbReference type="AlphaFoldDB" id="A0A2U9IQT5"/>
<keyword evidence="1" id="KW-0812">Transmembrane</keyword>
<evidence type="ECO:0000313" key="2">
    <source>
        <dbReference type="EMBL" id="AWR98391.1"/>
    </source>
</evidence>
<keyword evidence="1" id="KW-0472">Membrane</keyword>
<feature type="transmembrane region" description="Helical" evidence="1">
    <location>
        <begin position="6"/>
        <end position="27"/>
    </location>
</feature>
<dbReference type="Proteomes" id="UP000247586">
    <property type="component" value="Chromosome"/>
</dbReference>
<reference evidence="3" key="2">
    <citation type="submission" date="2020-03" db="EMBL/GenBank/DDBJ databases">
        <title>Complete Genome Sequences of Extremely Thermoacidophilic, Metal-Mobilizing Type-Strain Members of the Archaeal Family Sulfolobaceae: Acidianus brierleyi DSM-1651T, Acidianus sulfidivorans DSM-18786T, Metallosphaera hakonensis DSM-7519T, and Metallosphaera prunae DSM-10039T.</title>
        <authorList>
            <person name="Counts J.A."/>
            <person name="Kelly R.M."/>
        </authorList>
    </citation>
    <scope>NUCLEOTIDE SEQUENCE [LARGE SCALE GENOMIC DNA]</scope>
    <source>
        <strain evidence="3">HO1-1</strain>
    </source>
</reference>
<proteinExistence type="predicted"/>
<reference evidence="2 3" key="1">
    <citation type="submission" date="2018-05" db="EMBL/GenBank/DDBJ databases">
        <title>Complete Genome Sequences of Extremely Thermoacidophilic, Metal-Mobilizing Type-Strain Members of the Archaeal Family Sulfolobaceae: Acidianus brierleyi DSM-1651T, Acidianus sulfidivorans DSM-18786T, Metallosphaera hakonensis DSM-7519T, and Metallosphaera prunae DSM-10039T.</title>
        <authorList>
            <person name="Counts J.A."/>
            <person name="Kelly R.M."/>
        </authorList>
    </citation>
    <scope>NUCLEOTIDE SEQUENCE [LARGE SCALE GENOMIC DNA]</scope>
    <source>
        <strain evidence="2 3">HO1-1</strain>
    </source>
</reference>
<feature type="transmembrane region" description="Helical" evidence="1">
    <location>
        <begin position="39"/>
        <end position="59"/>
    </location>
</feature>
<dbReference type="EMBL" id="CP029287">
    <property type="protein sequence ID" value="AWR98391.1"/>
    <property type="molecule type" value="Genomic_DNA"/>
</dbReference>
<gene>
    <name evidence="2" type="ORF">DFR87_00225</name>
</gene>
<reference evidence="3" key="3">
    <citation type="submission" date="2020-03" db="EMBL/GenBank/DDBJ databases">
        <title>Sequencing and Assembly of Multiple Reported Metal-Biooxidizing Members of the Extremely Thermoacidophilic Archaeal Family Sulfolobaceae.</title>
        <authorList>
            <person name="Counts J.A."/>
            <person name="Kelly R.M."/>
        </authorList>
    </citation>
    <scope>NUCLEOTIDE SEQUENCE [LARGE SCALE GENOMIC DNA]</scope>
    <source>
        <strain evidence="3">HO1-1</strain>
    </source>
</reference>
<keyword evidence="3" id="KW-1185">Reference proteome</keyword>
<evidence type="ECO:0000256" key="1">
    <source>
        <dbReference type="SAM" id="Phobius"/>
    </source>
</evidence>
<evidence type="ECO:0000313" key="3">
    <source>
        <dbReference type="Proteomes" id="UP000247586"/>
    </source>
</evidence>
<accession>A0A2U9IQT5</accession>
<keyword evidence="1" id="KW-1133">Transmembrane helix</keyword>
<organism evidence="2 3">
    <name type="scientific">Metallosphaera hakonensis JCM 8857 = DSM 7519</name>
    <dbReference type="NCBI Taxonomy" id="1293036"/>
    <lineage>
        <taxon>Archaea</taxon>
        <taxon>Thermoproteota</taxon>
        <taxon>Thermoprotei</taxon>
        <taxon>Sulfolobales</taxon>
        <taxon>Sulfolobaceae</taxon>
        <taxon>Metallosphaera</taxon>
    </lineage>
</organism>
<name>A0A2U9IQT5_9CREN</name>